<evidence type="ECO:0000313" key="5">
    <source>
        <dbReference type="Proteomes" id="UP000625574"/>
    </source>
</evidence>
<evidence type="ECO:0000256" key="2">
    <source>
        <dbReference type="SAM" id="Phobius"/>
    </source>
</evidence>
<comment type="caution">
    <text evidence="4">The sequence shown here is derived from an EMBL/GenBank/DDBJ whole genome shotgun (WGS) entry which is preliminary data.</text>
</comment>
<feature type="region of interest" description="Disordered" evidence="1">
    <location>
        <begin position="147"/>
        <end position="265"/>
    </location>
</feature>
<organism evidence="4 5">
    <name type="scientific">Corynebacterium marambiense</name>
    <dbReference type="NCBI Taxonomy" id="2765364"/>
    <lineage>
        <taxon>Bacteria</taxon>
        <taxon>Bacillati</taxon>
        <taxon>Actinomycetota</taxon>
        <taxon>Actinomycetes</taxon>
        <taxon>Mycobacteriales</taxon>
        <taxon>Corynebacteriaceae</taxon>
        <taxon>Corynebacterium</taxon>
    </lineage>
</organism>
<dbReference type="EMBL" id="JAEIOT010000004">
    <property type="protein sequence ID" value="MBI8999846.1"/>
    <property type="molecule type" value="Genomic_DNA"/>
</dbReference>
<feature type="compositionally biased region" description="Low complexity" evidence="1">
    <location>
        <begin position="203"/>
        <end position="217"/>
    </location>
</feature>
<feature type="compositionally biased region" description="Low complexity" evidence="1">
    <location>
        <begin position="225"/>
        <end position="235"/>
    </location>
</feature>
<keyword evidence="2" id="KW-0812">Transmembrane</keyword>
<keyword evidence="5" id="KW-1185">Reference proteome</keyword>
<evidence type="ECO:0000256" key="3">
    <source>
        <dbReference type="SAM" id="SignalP"/>
    </source>
</evidence>
<feature type="compositionally biased region" description="Low complexity" evidence="1">
    <location>
        <begin position="166"/>
        <end position="178"/>
    </location>
</feature>
<feature type="compositionally biased region" description="Basic and acidic residues" evidence="1">
    <location>
        <begin position="179"/>
        <end position="194"/>
    </location>
</feature>
<keyword evidence="2" id="KW-1133">Transmembrane helix</keyword>
<evidence type="ECO:0000256" key="1">
    <source>
        <dbReference type="SAM" id="MobiDB-lite"/>
    </source>
</evidence>
<feature type="transmembrane region" description="Helical" evidence="2">
    <location>
        <begin position="291"/>
        <end position="313"/>
    </location>
</feature>
<accession>A0ABS0VSU4</accession>
<keyword evidence="3" id="KW-0732">Signal</keyword>
<evidence type="ECO:0008006" key="6">
    <source>
        <dbReference type="Google" id="ProtNLM"/>
    </source>
</evidence>
<gene>
    <name evidence="4" type="ORF">JDV76_02495</name>
</gene>
<protein>
    <recommendedName>
        <fullName evidence="6">Secreted protein</fullName>
    </recommendedName>
</protein>
<name>A0ABS0VSU4_9CORY</name>
<evidence type="ECO:0000313" key="4">
    <source>
        <dbReference type="EMBL" id="MBI8999846.1"/>
    </source>
</evidence>
<feature type="chain" id="PRO_5046698530" description="Secreted protein" evidence="3">
    <location>
        <begin position="29"/>
        <end position="323"/>
    </location>
</feature>
<reference evidence="4 5" key="1">
    <citation type="submission" date="2020-12" db="EMBL/GenBank/DDBJ databases">
        <title>Genome public.</title>
        <authorList>
            <person name="Sun Q."/>
        </authorList>
    </citation>
    <scope>NUCLEOTIDE SEQUENCE [LARGE SCALE GENOMIC DNA]</scope>
    <source>
        <strain evidence="4 5">CCM 8864</strain>
    </source>
</reference>
<proteinExistence type="predicted"/>
<dbReference type="RefSeq" id="WP_198735260.1">
    <property type="nucleotide sequence ID" value="NZ_JAEIOT010000004.1"/>
</dbReference>
<dbReference type="Proteomes" id="UP000625574">
    <property type="component" value="Unassembled WGS sequence"/>
</dbReference>
<feature type="signal peptide" evidence="3">
    <location>
        <begin position="1"/>
        <end position="28"/>
    </location>
</feature>
<sequence length="323" mass="32107">MNTFTSRITTAGAILSTAFLITLPTAWAVPPGGASPNTPGTSSSISPTTIEPCESLSYSVSGFPAGETLNIKIDDGAGFDQSTHGTGVVASQVIGSDGSASGSVDIPCSINSGQHWLRFLANEPVSGDGDLGVLGYSHRSDYFTVTSGNSNSDSGTDAGTGGTGAGANNAARDNSGGARRTEAARDNSRSRGNRETGGGGGQRSTITRVIDEPAAGGAQRGGGAARPANGGASRPAGGGAAKKPLEQSKLSAGGSGTTGDKVMESGEDGDVYYDYVPVQQTAQAANGQAPIVGMLIGGAILVVGLSGVGAYLYTNRNRPDSTN</sequence>
<keyword evidence="2" id="KW-0472">Membrane</keyword>